<gene>
    <name evidence="3" type="ORF">JYU34_018381</name>
</gene>
<evidence type="ECO:0000313" key="4">
    <source>
        <dbReference type="Proteomes" id="UP000823941"/>
    </source>
</evidence>
<feature type="chain" id="PRO_5045403357" evidence="2">
    <location>
        <begin position="23"/>
        <end position="158"/>
    </location>
</feature>
<feature type="compositionally biased region" description="Low complexity" evidence="1">
    <location>
        <begin position="103"/>
        <end position="112"/>
    </location>
</feature>
<protein>
    <submittedName>
        <fullName evidence="3">Uncharacterized protein</fullName>
    </submittedName>
</protein>
<evidence type="ECO:0000313" key="3">
    <source>
        <dbReference type="EMBL" id="KAG7297665.1"/>
    </source>
</evidence>
<feature type="compositionally biased region" description="Basic residues" evidence="1">
    <location>
        <begin position="128"/>
        <end position="148"/>
    </location>
</feature>
<organism evidence="3 4">
    <name type="scientific">Plutella xylostella</name>
    <name type="common">Diamondback moth</name>
    <name type="synonym">Plutella maculipennis</name>
    <dbReference type="NCBI Taxonomy" id="51655"/>
    <lineage>
        <taxon>Eukaryota</taxon>
        <taxon>Metazoa</taxon>
        <taxon>Ecdysozoa</taxon>
        <taxon>Arthropoda</taxon>
        <taxon>Hexapoda</taxon>
        <taxon>Insecta</taxon>
        <taxon>Pterygota</taxon>
        <taxon>Neoptera</taxon>
        <taxon>Endopterygota</taxon>
        <taxon>Lepidoptera</taxon>
        <taxon>Glossata</taxon>
        <taxon>Ditrysia</taxon>
        <taxon>Yponomeutoidea</taxon>
        <taxon>Plutellidae</taxon>
        <taxon>Plutella</taxon>
    </lineage>
</organism>
<sequence>MSSCQVITFAACLLAALASVECVDHVIYHDRLYHQLMGYPIPAGAAILNPRFFGGNEVTRGGDEHARRWPEGKFSLETDSRGRMFFVRQEKPISRPRLETPIPRQRPLLTRPSRPRLQRPIRGPRLVRPSRPRLQRPIPRPRPKRPFRLPRLQTPIGY</sequence>
<evidence type="ECO:0000256" key="2">
    <source>
        <dbReference type="SAM" id="SignalP"/>
    </source>
</evidence>
<dbReference type="Proteomes" id="UP000823941">
    <property type="component" value="Chromosome 25"/>
</dbReference>
<feature type="region of interest" description="Disordered" evidence="1">
    <location>
        <begin position="94"/>
        <end position="158"/>
    </location>
</feature>
<dbReference type="EMBL" id="JAHIBW010000025">
    <property type="protein sequence ID" value="KAG7297665.1"/>
    <property type="molecule type" value="Genomic_DNA"/>
</dbReference>
<evidence type="ECO:0000256" key="1">
    <source>
        <dbReference type="SAM" id="MobiDB-lite"/>
    </source>
</evidence>
<keyword evidence="4" id="KW-1185">Reference proteome</keyword>
<comment type="caution">
    <text evidence="3">The sequence shown here is derived from an EMBL/GenBank/DDBJ whole genome shotgun (WGS) entry which is preliminary data.</text>
</comment>
<reference evidence="3 4" key="1">
    <citation type="submission" date="2021-06" db="EMBL/GenBank/DDBJ databases">
        <title>A haploid diamondback moth (Plutella xylostella L.) genome assembly resolves 31 chromosomes and identifies a diamide resistance mutation.</title>
        <authorList>
            <person name="Ward C.M."/>
            <person name="Perry K.D."/>
            <person name="Baker G."/>
            <person name="Powis K."/>
            <person name="Heckel D.G."/>
            <person name="Baxter S.W."/>
        </authorList>
    </citation>
    <scope>NUCLEOTIDE SEQUENCE [LARGE SCALE GENOMIC DNA]</scope>
    <source>
        <strain evidence="3 4">LV</strain>
        <tissue evidence="3">Single pupa</tissue>
    </source>
</reference>
<keyword evidence="2" id="KW-0732">Signal</keyword>
<proteinExistence type="predicted"/>
<feature type="signal peptide" evidence="2">
    <location>
        <begin position="1"/>
        <end position="22"/>
    </location>
</feature>
<name>A0ABQ7PXN9_PLUXY</name>
<accession>A0ABQ7PXN9</accession>